<dbReference type="InterPro" id="IPR011047">
    <property type="entry name" value="Quinoprotein_ADH-like_sf"/>
</dbReference>
<keyword evidence="5" id="KW-0106">Calcium</keyword>
<reference evidence="9 10" key="1">
    <citation type="submission" date="2015-11" db="EMBL/GenBank/DDBJ databases">
        <title>Exploring the genomic traits of fungus-feeding bacterial genus Collimonas.</title>
        <authorList>
            <person name="Song C."/>
            <person name="Schmidt R."/>
            <person name="de Jager V."/>
            <person name="Krzyzanowska D."/>
            <person name="Jongedijk E."/>
            <person name="Cankar K."/>
            <person name="Beekwilder J."/>
            <person name="van Veen A."/>
            <person name="de Boer W."/>
            <person name="van Veen J.A."/>
            <person name="Garbeva P."/>
        </authorList>
    </citation>
    <scope>NUCLEOTIDE SEQUENCE [LARGE SCALE GENOMIC DNA]</scope>
    <source>
        <strain evidence="9 10">Ter291</strain>
    </source>
</reference>
<dbReference type="Pfam" id="PF05567">
    <property type="entry name" value="T4P_PilY1"/>
    <property type="match status" value="1"/>
</dbReference>
<keyword evidence="7" id="KW-0732">Signal</keyword>
<evidence type="ECO:0000256" key="3">
    <source>
        <dbReference type="ARBA" id="ARBA00022558"/>
    </source>
</evidence>
<evidence type="ECO:0000256" key="7">
    <source>
        <dbReference type="SAM" id="SignalP"/>
    </source>
</evidence>
<evidence type="ECO:0000256" key="5">
    <source>
        <dbReference type="ARBA" id="ARBA00022837"/>
    </source>
</evidence>
<comment type="similarity">
    <text evidence="2">Belongs to the PilY1 family.</text>
</comment>
<keyword evidence="6" id="KW-0281">Fimbrium</keyword>
<evidence type="ECO:0000256" key="4">
    <source>
        <dbReference type="ARBA" id="ARBA00022723"/>
    </source>
</evidence>
<evidence type="ECO:0000313" key="10">
    <source>
        <dbReference type="Proteomes" id="UP000074914"/>
    </source>
</evidence>
<evidence type="ECO:0000256" key="2">
    <source>
        <dbReference type="ARBA" id="ARBA00008387"/>
    </source>
</evidence>
<name>A0ABN4MEK5_9BURK</name>
<feature type="chain" id="PRO_5045704917" evidence="7">
    <location>
        <begin position="27"/>
        <end position="1152"/>
    </location>
</feature>
<organism evidence="9 10">
    <name type="scientific">Collimonas pratensis</name>
    <dbReference type="NCBI Taxonomy" id="279113"/>
    <lineage>
        <taxon>Bacteria</taxon>
        <taxon>Pseudomonadati</taxon>
        <taxon>Pseudomonadota</taxon>
        <taxon>Betaproteobacteria</taxon>
        <taxon>Burkholderiales</taxon>
        <taxon>Oxalobacteraceae</taxon>
        <taxon>Collimonas</taxon>
    </lineage>
</organism>
<keyword evidence="3" id="KW-1029">Fimbrium biogenesis</keyword>
<sequence>MFGRLARLAAHCACLAMGAVTGTALAAIAQTPLFLPVPPPPNIMYMLDNSGSMVWGSVTGLDATAEDTGSASVNNGSGNKNTRAYYSSDWNQIYYNPAITYAPGVTATGGSMGAASTGATMVDPYLSPSTKLDNIGEGCYVSSVTGLTLPLYTASNFTPYKNCSQAQTSSRKTLVAQYAFYYKWTGSGATTGQSAQEASYTRVDILSTTTSYPQVANSQRTDCASTTACTYQEEIQNFANWFSYYRTRILMTKTALGTAFSGISAGFRVGFATIDDNNSSTNTSGANFVPLATFDATQKPLWYGSLYAIKPGGGTPLVNALNQVGQYYMGNGMTGYPASKSGPDPILLKCQANYTILSTDGYWNGTNPSSIGNQDKTVPTLPAPITNDPVSGTALIPGQPFPAPFYEGSTATSNTLADTAMKYWATDIGIRSTNTGTAGQLKVTPTDTATWQHMVTHTIGLGANGTLANTAATYNSIVAGTTNWPVPAADSASAIDDLWHAAINGHGSYFSAKSPQLLRSGLNSILAQISKATGSGGGFSYPGTQIGSSSTLYGYVPSFDAGTWTGHLTAYPFNSDGSLSSTAAWDAATVVTAQAFASRNIVTWNPTTNAAVNFTWPNLTSGASSQQTLLGSSDIVDYLRGNGALEQPASGAATSAQIYRSRQYKLGDIVNSSPAYVQGTDFGYAAMATTIPGASTYQAFVTTKAARSPMLYVGANDGMLHGFDATSGSEKFAFIPNSIYGNLKSLSSPTYSHLYFVDGPVVEGDAYWGGGWKNIVLGTTGAGGKSVFAVDVTTPGALTASSVLWEYNNANTDADMGNVLGAPAVVLLANNQWAAIYGNGYNSTNGHAVLYLVDVKTGLIIKKIDTGVGSATAPNGLSGPTLLFNANRQLITAYAGDLQGNLWKFDLSNPSDITQWTSNSLFVATDAQSTPVVQPIVQAPAVVPHPLGGYLVMVGTGKYIDTTDLASTQTQTVYGIWDKPGAAAVTGRSQLQQQTLTNVTSGGVLIGRTLSANPVAWGTKRGWYIDLPGTGERTTGGLQILQNVILLSSSLTPNTTDPCAGGGTSQIMGVNFLTGAASPKFHLIITGTPAGVNLSSATVPGTVGTAAPVPNPDVTKPGCINTVGLDGKVHCTSYQTTGTAVRRWRQLSIKPN</sequence>
<gene>
    <name evidence="9" type="ORF">CPter291_4346</name>
</gene>
<dbReference type="InterPro" id="IPR008707">
    <property type="entry name" value="B-propeller_PilY1"/>
</dbReference>
<accession>A0ABN4MEK5</accession>
<feature type="domain" description="PilY1 beta-propeller" evidence="8">
    <location>
        <begin position="666"/>
        <end position="997"/>
    </location>
</feature>
<evidence type="ECO:0000313" key="9">
    <source>
        <dbReference type="EMBL" id="AMP16572.1"/>
    </source>
</evidence>
<evidence type="ECO:0000259" key="8">
    <source>
        <dbReference type="Pfam" id="PF05567"/>
    </source>
</evidence>
<keyword evidence="10" id="KW-1185">Reference proteome</keyword>
<comment type="subcellular location">
    <subcellularLocation>
        <location evidence="1">Fimbrium</location>
    </subcellularLocation>
</comment>
<dbReference type="SUPFAM" id="SSF50998">
    <property type="entry name" value="Quinoprotein alcohol dehydrogenase-like"/>
    <property type="match status" value="1"/>
</dbReference>
<evidence type="ECO:0000256" key="6">
    <source>
        <dbReference type="ARBA" id="ARBA00023263"/>
    </source>
</evidence>
<feature type="signal peptide" evidence="7">
    <location>
        <begin position="1"/>
        <end position="26"/>
    </location>
</feature>
<protein>
    <submittedName>
        <fullName evidence="9">Neisseria PilC beta-propeller domain protein</fullName>
    </submittedName>
</protein>
<proteinExistence type="inferred from homology"/>
<dbReference type="Proteomes" id="UP000074914">
    <property type="component" value="Chromosome"/>
</dbReference>
<keyword evidence="4" id="KW-0479">Metal-binding</keyword>
<evidence type="ECO:0000256" key="1">
    <source>
        <dbReference type="ARBA" id="ARBA00004561"/>
    </source>
</evidence>
<dbReference type="EMBL" id="CP013236">
    <property type="protein sequence ID" value="AMP16572.1"/>
    <property type="molecule type" value="Genomic_DNA"/>
</dbReference>